<dbReference type="AlphaFoldDB" id="A0AAV2FBH7"/>
<protein>
    <submittedName>
        <fullName evidence="1">Uncharacterized protein</fullName>
    </submittedName>
</protein>
<reference evidence="1 2" key="1">
    <citation type="submission" date="2024-04" db="EMBL/GenBank/DDBJ databases">
        <authorList>
            <person name="Fracassetti M."/>
        </authorList>
    </citation>
    <scope>NUCLEOTIDE SEQUENCE [LARGE SCALE GENOMIC DNA]</scope>
</reference>
<evidence type="ECO:0000313" key="1">
    <source>
        <dbReference type="EMBL" id="CAL1395392.1"/>
    </source>
</evidence>
<organism evidence="1 2">
    <name type="scientific">Linum trigynum</name>
    <dbReference type="NCBI Taxonomy" id="586398"/>
    <lineage>
        <taxon>Eukaryota</taxon>
        <taxon>Viridiplantae</taxon>
        <taxon>Streptophyta</taxon>
        <taxon>Embryophyta</taxon>
        <taxon>Tracheophyta</taxon>
        <taxon>Spermatophyta</taxon>
        <taxon>Magnoliopsida</taxon>
        <taxon>eudicotyledons</taxon>
        <taxon>Gunneridae</taxon>
        <taxon>Pentapetalae</taxon>
        <taxon>rosids</taxon>
        <taxon>fabids</taxon>
        <taxon>Malpighiales</taxon>
        <taxon>Linaceae</taxon>
        <taxon>Linum</taxon>
    </lineage>
</organism>
<proteinExistence type="predicted"/>
<name>A0AAV2FBH7_9ROSI</name>
<sequence length="169" mass="18461">MMAGSCWPDRRLRNCLPEEPEASRKQEAGGGGGDDGLLPHELLLLLFHGDQQQGIGIRPWVAAAHPNEPSLEPKWTTGPIVLGREEDFGPSLGLAAAEGKWPGLGQDMKVEESVLIGLECGLPRGFNSDPLGGGWSPKDLAFTTKTTEEFVKQYIEDFNDVRDESVHRE</sequence>
<gene>
    <name evidence="1" type="ORF">LTRI10_LOCUS35828</name>
</gene>
<evidence type="ECO:0000313" key="2">
    <source>
        <dbReference type="Proteomes" id="UP001497516"/>
    </source>
</evidence>
<dbReference type="EMBL" id="OZ034819">
    <property type="protein sequence ID" value="CAL1395392.1"/>
    <property type="molecule type" value="Genomic_DNA"/>
</dbReference>
<accession>A0AAV2FBH7</accession>
<keyword evidence="2" id="KW-1185">Reference proteome</keyword>
<dbReference type="Proteomes" id="UP001497516">
    <property type="component" value="Chromosome 6"/>
</dbReference>